<name>A0A2T4AE82_TRIHA</name>
<reference evidence="2 3" key="1">
    <citation type="submission" date="2016-07" db="EMBL/GenBank/DDBJ databases">
        <title>Multiple horizontal gene transfer events from other fungi enriched the ability of initially mycotrophic Trichoderma (Ascomycota) to feed on dead plant biomass.</title>
        <authorList>
            <consortium name="DOE Joint Genome Institute"/>
            <person name="Aerts A."/>
            <person name="Atanasova L."/>
            <person name="Chenthamara K."/>
            <person name="Zhang J."/>
            <person name="Grujic M."/>
            <person name="Henrissat B."/>
            <person name="Kuo A."/>
            <person name="Salamov A."/>
            <person name="Lipzen A."/>
            <person name="Labutti K."/>
            <person name="Barry K."/>
            <person name="Miao Y."/>
            <person name="Rahimi M.J."/>
            <person name="Shen Q."/>
            <person name="Grigoriev I.V."/>
            <person name="Kubicek C.P."/>
            <person name="Druzhinina I.S."/>
        </authorList>
    </citation>
    <scope>NUCLEOTIDE SEQUENCE [LARGE SCALE GENOMIC DNA]</scope>
    <source>
        <strain evidence="2 3">CBS 226.95</strain>
    </source>
</reference>
<sequence length="98" mass="11244">MGEMSWPASLLSILCFCMVVCNMRSSRQYARCSTLVQHSSLTDPILYWWTRFITVCTSSHGNALELTVRRMQPYFAYSMVRGKRPISTALRCSNCTYA</sequence>
<dbReference type="Proteomes" id="UP000241690">
    <property type="component" value="Unassembled WGS sequence"/>
</dbReference>
<dbReference type="EMBL" id="KZ679679">
    <property type="protein sequence ID" value="PTB55356.1"/>
    <property type="molecule type" value="Genomic_DNA"/>
</dbReference>
<dbReference type="AlphaFoldDB" id="A0A2T4AE82"/>
<dbReference type="RefSeq" id="XP_024775033.1">
    <property type="nucleotide sequence ID" value="XM_024918908.1"/>
</dbReference>
<dbReference type="GeneID" id="36627477"/>
<keyword evidence="3" id="KW-1185">Reference proteome</keyword>
<proteinExistence type="predicted"/>
<feature type="signal peptide" evidence="1">
    <location>
        <begin position="1"/>
        <end position="22"/>
    </location>
</feature>
<gene>
    <name evidence="2" type="ORF">M431DRAFT_507026</name>
</gene>
<evidence type="ECO:0008006" key="4">
    <source>
        <dbReference type="Google" id="ProtNLM"/>
    </source>
</evidence>
<protein>
    <recommendedName>
        <fullName evidence="4">Secreted protein</fullName>
    </recommendedName>
</protein>
<organism evidence="2 3">
    <name type="scientific">Trichoderma harzianum CBS 226.95</name>
    <dbReference type="NCBI Taxonomy" id="983964"/>
    <lineage>
        <taxon>Eukaryota</taxon>
        <taxon>Fungi</taxon>
        <taxon>Dikarya</taxon>
        <taxon>Ascomycota</taxon>
        <taxon>Pezizomycotina</taxon>
        <taxon>Sordariomycetes</taxon>
        <taxon>Hypocreomycetidae</taxon>
        <taxon>Hypocreales</taxon>
        <taxon>Hypocreaceae</taxon>
        <taxon>Trichoderma</taxon>
    </lineage>
</organism>
<keyword evidence="1" id="KW-0732">Signal</keyword>
<evidence type="ECO:0000313" key="2">
    <source>
        <dbReference type="EMBL" id="PTB55356.1"/>
    </source>
</evidence>
<evidence type="ECO:0000313" key="3">
    <source>
        <dbReference type="Proteomes" id="UP000241690"/>
    </source>
</evidence>
<evidence type="ECO:0000256" key="1">
    <source>
        <dbReference type="SAM" id="SignalP"/>
    </source>
</evidence>
<feature type="chain" id="PRO_5015536171" description="Secreted protein" evidence="1">
    <location>
        <begin position="23"/>
        <end position="98"/>
    </location>
</feature>
<accession>A0A2T4AE82</accession>